<dbReference type="EC" id="2.7.11.1" evidence="1"/>
<dbReference type="InterPro" id="IPR008271">
    <property type="entry name" value="Ser/Thr_kinase_AS"/>
</dbReference>
<proteinExistence type="predicted"/>
<dbReference type="Proteomes" id="UP000076154">
    <property type="component" value="Unassembled WGS sequence"/>
</dbReference>
<dbReference type="OrthoDB" id="5979581at2759"/>
<dbReference type="PANTHER" id="PTHR11909">
    <property type="entry name" value="CASEIN KINASE-RELATED"/>
    <property type="match status" value="1"/>
</dbReference>
<organism evidence="4 5">
    <name type="scientific">Hypsizygus marmoreus</name>
    <name type="common">White beech mushroom</name>
    <name type="synonym">Agaricus marmoreus</name>
    <dbReference type="NCBI Taxonomy" id="39966"/>
    <lineage>
        <taxon>Eukaryota</taxon>
        <taxon>Fungi</taxon>
        <taxon>Dikarya</taxon>
        <taxon>Basidiomycota</taxon>
        <taxon>Agaricomycotina</taxon>
        <taxon>Agaricomycetes</taxon>
        <taxon>Agaricomycetidae</taxon>
        <taxon>Agaricales</taxon>
        <taxon>Tricholomatineae</taxon>
        <taxon>Lyophyllaceae</taxon>
        <taxon>Hypsizygus</taxon>
    </lineage>
</organism>
<feature type="domain" description="Protein kinase" evidence="3">
    <location>
        <begin position="26"/>
        <end position="308"/>
    </location>
</feature>
<name>A0A369K4P7_HYPMA</name>
<accession>A0A369K4P7</accession>
<evidence type="ECO:0000256" key="2">
    <source>
        <dbReference type="SAM" id="MobiDB-lite"/>
    </source>
</evidence>
<protein>
    <recommendedName>
        <fullName evidence="1">non-specific serine/threonine protein kinase</fullName>
        <ecNumber evidence="1">2.7.11.1</ecNumber>
    </recommendedName>
</protein>
<dbReference type="STRING" id="39966.A0A369K4P7"/>
<sequence length="584" mass="66278">MLAHSPQHHWVHSMAVTTTTIDLSTLKVVERLAVGGYGTVAVSGIVERAITTEGLVVAIKRERRSRKSTQSTLEHEYDVYQTLAGHPSIPSVKTYGQLGNFNAMAMDILGPSIGHFLRKRSVRFDLRMIVMLGLDMLEILEYIHSKGIIHCDIKPDNILCSPDGVHLRRLHLIDFGLARRYKDPKTGVLFPYHDGLQLTDTLTYAPLGAHLGQAPSRRDDLQSVTYMLLQFARGSLPWEGLTGGTERHRELRTLEKKRSWTAERLCEDLPKTLMTFAKHCLSLGWDEEPPYALLCDKLRKVVTEEEWALDYRCEWFGEVLVPDPEPPPTKITDVEEVKKFPVRRGDMVLLKVLPLQSLEYEKPPCLQDPSYFPHPDLPGPKWSFPFRPAIVRRVESKVGADTFRVHVYPLMRRKGGLEGVASSRRGLFHPVRVVLSSDSSSPHKMESFSEDFFVHKTALRNGFNIFHDQAASVSPQFSVSEEMLAKIEETLEPARCTYSVIYDSDDEGTRAIYSRLPREWYPSSPFVAELASISDLAGESNGLVVDWSNSTGWIADFVPVELKRREEDRDLTDEEDSDSDMEDW</sequence>
<dbReference type="PROSITE" id="PS00108">
    <property type="entry name" value="PROTEIN_KINASE_ST"/>
    <property type="match status" value="1"/>
</dbReference>
<keyword evidence="5" id="KW-1185">Reference proteome</keyword>
<dbReference type="AlphaFoldDB" id="A0A369K4P7"/>
<dbReference type="PROSITE" id="PS50011">
    <property type="entry name" value="PROTEIN_KINASE_DOM"/>
    <property type="match status" value="1"/>
</dbReference>
<dbReference type="GO" id="GO:0005524">
    <property type="term" value="F:ATP binding"/>
    <property type="evidence" value="ECO:0007669"/>
    <property type="project" value="InterPro"/>
</dbReference>
<evidence type="ECO:0000259" key="3">
    <source>
        <dbReference type="PROSITE" id="PS50011"/>
    </source>
</evidence>
<dbReference type="SUPFAM" id="SSF56112">
    <property type="entry name" value="Protein kinase-like (PK-like)"/>
    <property type="match status" value="1"/>
</dbReference>
<gene>
    <name evidence="4" type="primary">KC1</name>
    <name evidence="4" type="ORF">Hypma_005319</name>
</gene>
<evidence type="ECO:0000313" key="4">
    <source>
        <dbReference type="EMBL" id="RDB26754.1"/>
    </source>
</evidence>
<dbReference type="Pfam" id="PF00069">
    <property type="entry name" value="Pkinase"/>
    <property type="match status" value="1"/>
</dbReference>
<dbReference type="InterPro" id="IPR011009">
    <property type="entry name" value="Kinase-like_dom_sf"/>
</dbReference>
<dbReference type="InterPro" id="IPR000719">
    <property type="entry name" value="Prot_kinase_dom"/>
</dbReference>
<evidence type="ECO:0000313" key="5">
    <source>
        <dbReference type="Proteomes" id="UP000076154"/>
    </source>
</evidence>
<keyword evidence="4" id="KW-0808">Transferase</keyword>
<feature type="region of interest" description="Disordered" evidence="2">
    <location>
        <begin position="565"/>
        <end position="584"/>
    </location>
</feature>
<comment type="caution">
    <text evidence="4">The sequence shown here is derived from an EMBL/GenBank/DDBJ whole genome shotgun (WGS) entry which is preliminary data.</text>
</comment>
<evidence type="ECO:0000256" key="1">
    <source>
        <dbReference type="ARBA" id="ARBA00012513"/>
    </source>
</evidence>
<dbReference type="Gene3D" id="1.10.510.10">
    <property type="entry name" value="Transferase(Phosphotransferase) domain 1"/>
    <property type="match status" value="1"/>
</dbReference>
<dbReference type="SMART" id="SM00220">
    <property type="entry name" value="S_TKc"/>
    <property type="match status" value="1"/>
</dbReference>
<dbReference type="GO" id="GO:0004674">
    <property type="term" value="F:protein serine/threonine kinase activity"/>
    <property type="evidence" value="ECO:0007669"/>
    <property type="project" value="UniProtKB-EC"/>
</dbReference>
<keyword evidence="4" id="KW-0418">Kinase</keyword>
<dbReference type="InParanoid" id="A0A369K4P7"/>
<reference evidence="4" key="1">
    <citation type="submission" date="2018-04" db="EMBL/GenBank/DDBJ databases">
        <title>Whole genome sequencing of Hypsizygus marmoreus.</title>
        <authorList>
            <person name="Choi I.-G."/>
            <person name="Min B."/>
            <person name="Kim J.-G."/>
            <person name="Kim S."/>
            <person name="Oh Y.-L."/>
            <person name="Kong W.-S."/>
            <person name="Park H."/>
            <person name="Jeong J."/>
            <person name="Song E.-S."/>
        </authorList>
    </citation>
    <scope>NUCLEOTIDE SEQUENCE [LARGE SCALE GENOMIC DNA]</scope>
    <source>
        <strain evidence="4">51987-8</strain>
    </source>
</reference>
<dbReference type="InterPro" id="IPR050235">
    <property type="entry name" value="CK1_Ser-Thr_kinase"/>
</dbReference>
<feature type="compositionally biased region" description="Acidic residues" evidence="2">
    <location>
        <begin position="569"/>
        <end position="584"/>
    </location>
</feature>
<dbReference type="EMBL" id="LUEZ02000023">
    <property type="protein sequence ID" value="RDB26754.1"/>
    <property type="molecule type" value="Genomic_DNA"/>
</dbReference>